<dbReference type="GO" id="GO:0003723">
    <property type="term" value="F:RNA binding"/>
    <property type="evidence" value="ECO:0007669"/>
    <property type="project" value="TreeGrafter"/>
</dbReference>
<dbReference type="InterPro" id="IPR024590">
    <property type="entry name" value="HrpA_C"/>
</dbReference>
<proteinExistence type="predicted"/>
<dbReference type="SMART" id="SM00490">
    <property type="entry name" value="HELICc"/>
    <property type="match status" value="1"/>
</dbReference>
<accession>A0AA46YNS2</accession>
<keyword evidence="1" id="KW-0547">Nucleotide-binding</keyword>
<dbReference type="InterPro" id="IPR048333">
    <property type="entry name" value="HA2_WH"/>
</dbReference>
<evidence type="ECO:0000256" key="1">
    <source>
        <dbReference type="ARBA" id="ARBA00022741"/>
    </source>
</evidence>
<evidence type="ECO:0000259" key="5">
    <source>
        <dbReference type="PROSITE" id="PS51192"/>
    </source>
</evidence>
<dbReference type="EMBL" id="CP094970">
    <property type="protein sequence ID" value="UYM07919.1"/>
    <property type="molecule type" value="Genomic_DNA"/>
</dbReference>
<protein>
    <submittedName>
        <fullName evidence="7">ATP-dependent RNA helicase HrpA</fullName>
        <ecNumber evidence="7">3.6.4.13</ecNumber>
    </submittedName>
</protein>
<dbReference type="FunFam" id="3.40.50.300:FF:000439">
    <property type="entry name" value="ATP-dependent RNA helicase HrpA"/>
    <property type="match status" value="1"/>
</dbReference>
<evidence type="ECO:0000256" key="2">
    <source>
        <dbReference type="ARBA" id="ARBA00022801"/>
    </source>
</evidence>
<dbReference type="InterPro" id="IPR001650">
    <property type="entry name" value="Helicase_C-like"/>
</dbReference>
<dbReference type="Gene3D" id="1.20.120.1080">
    <property type="match status" value="1"/>
</dbReference>
<dbReference type="GO" id="GO:0016787">
    <property type="term" value="F:hydrolase activity"/>
    <property type="evidence" value="ECO:0007669"/>
    <property type="project" value="UniProtKB-KW"/>
</dbReference>
<dbReference type="PROSITE" id="PS51194">
    <property type="entry name" value="HELICASE_CTER"/>
    <property type="match status" value="1"/>
</dbReference>
<dbReference type="PANTHER" id="PTHR18934">
    <property type="entry name" value="ATP-DEPENDENT RNA HELICASE"/>
    <property type="match status" value="1"/>
</dbReference>
<dbReference type="InterPro" id="IPR007502">
    <property type="entry name" value="Helicase-assoc_dom"/>
</dbReference>
<keyword evidence="4" id="KW-0067">ATP-binding</keyword>
<sequence length="1224" mass="137189">MTFPAELPVSARRDDIASAIEANQVVIVAGETGSGKTTQLPKICLALGRGGRRTIGHTQPRRIAARTVAARIAEECKVELGGGIGYAVRFSDRTSRDTAVKVMTDGLLLSEIRRDPDLRRYDTIIVDEAHERSLSIDFLLGYLRRLLPRRKDLKVIITSATIDPERFAELFSGPDGPAPIIEVSGRTYPVEKRYRALAERDDSDQLQAISDAVDELATEAPGDVLIFLSGEREIRDTADLLERRQLRNTEILPLYARLSTAEQQRVFKPHTGRRIILATNVAETSLTVPGIKYVIDPGTARISRYSQRLKVQRLPIEPISQASANQRAGRCGRTSDGICIRLYSEEDYESRPEFTEPEILRTSLASVILSMISLGLGELSAFPFPDPPDRRAVRDGVALLHELGAIDEAGKRLTDVGRAIAELPLDPRLARMLVEADRNGCLREVLVIAAGLSIQDPRERPAERRDAADASHRRFGSPDSDFAAYLDLWRYLREKRRELSGNQYRRMCRTEFLHYLRIREWQDVHTQLRQSVRELGMNLNEAEPSDDAIHQSLLSGLLSHVGLREGDTREYVGARNARFAIFPGSPVGKKPPRWVMAAELVETSRLWARTAARINPDWIEPLAQHLVKRSYSEPHWSKRRGAVMAREKVTLYGVPIVVDRPVTYGKIDPPVSRELFIRHALVQGEWSTRHQFFHRNRRMLEDVSELEDRVRRRDLLVDDDTLFAFYDERLPDTIVSGRHFDSWWKRRRKRDADLLDFEKSLLLRSDADVDATVDQFPDVWTSESTSLPLTYEFEPGAASDGVTVDVPLEELHTIDADAFWWQVPGHREELVAALIRTLPKGLRRNFVPAGVTARRVLSTVGPQDGPMPTVLANALQRIGGLEISADDFAPDRLPDHLRMRFRVVDGERTVGEGKDLAQLRDDLRPRLQSVLTDAADRLSRDGITDWDFGDLPADIEVERHGHQVRGYPTLVDRGASVSIAVVEDSDEQAYGMTRGVTRLIALTTPSPVAAVTKTFDNRTKLTLADSPYRSVLDLLEDARDAAIDVLVGRHGGPVNDADAFVRLREAVRADTFDACAAVVRDVADVLAARQVLMRELDAAPGSLHTVADDIRVQVSWLIYDGFVRETGADQLRHVSRYLRAASTRLGRAPHALVADAAAMSDVQDLEADYYAATEGMRPEQLAAPRVRDARWALEELRVSLFAQSLGTAHPVSVKRVRKLLAQLR</sequence>
<dbReference type="Pfam" id="PF04408">
    <property type="entry name" value="WHD_HA2"/>
    <property type="match status" value="1"/>
</dbReference>
<feature type="domain" description="Helicase C-terminal" evidence="6">
    <location>
        <begin position="208"/>
        <end position="375"/>
    </location>
</feature>
<reference evidence="7" key="1">
    <citation type="submission" date="2022-01" db="EMBL/GenBank/DDBJ databases">
        <title>Nocardioidaceae gen. sp. A5X3R13.</title>
        <authorList>
            <person name="Lopez Marin M.A."/>
            <person name="Uhlik O."/>
        </authorList>
    </citation>
    <scope>NUCLEOTIDE SEQUENCE</scope>
    <source>
        <strain evidence="7">A5X3R13</strain>
    </source>
</reference>
<dbReference type="GO" id="GO:0005524">
    <property type="term" value="F:ATP binding"/>
    <property type="evidence" value="ECO:0007669"/>
    <property type="project" value="UniProtKB-KW"/>
</dbReference>
<dbReference type="Proteomes" id="UP001164390">
    <property type="component" value="Chromosome"/>
</dbReference>
<keyword evidence="2 7" id="KW-0378">Hydrolase</keyword>
<evidence type="ECO:0000313" key="8">
    <source>
        <dbReference type="Proteomes" id="UP001164390"/>
    </source>
</evidence>
<dbReference type="CDD" id="cd18791">
    <property type="entry name" value="SF2_C_RHA"/>
    <property type="match status" value="1"/>
</dbReference>
<dbReference type="SUPFAM" id="SSF52540">
    <property type="entry name" value="P-loop containing nucleoside triphosphate hydrolases"/>
    <property type="match status" value="1"/>
</dbReference>
<dbReference type="PROSITE" id="PS51192">
    <property type="entry name" value="HELICASE_ATP_BIND_1"/>
    <property type="match status" value="1"/>
</dbReference>
<dbReference type="Gene3D" id="3.40.50.300">
    <property type="entry name" value="P-loop containing nucleotide triphosphate hydrolases"/>
    <property type="match status" value="2"/>
</dbReference>
<dbReference type="FunFam" id="1.20.120.1080:FF:000005">
    <property type="entry name" value="ATP-dependent helicase HrpA"/>
    <property type="match status" value="1"/>
</dbReference>
<evidence type="ECO:0000313" key="7">
    <source>
        <dbReference type="EMBL" id="UYM07919.1"/>
    </source>
</evidence>
<keyword evidence="8" id="KW-1185">Reference proteome</keyword>
<organism evidence="7 8">
    <name type="scientific">Solicola gregarius</name>
    <dbReference type="NCBI Taxonomy" id="2908642"/>
    <lineage>
        <taxon>Bacteria</taxon>
        <taxon>Bacillati</taxon>
        <taxon>Actinomycetota</taxon>
        <taxon>Actinomycetes</taxon>
        <taxon>Propionibacteriales</taxon>
        <taxon>Nocardioidaceae</taxon>
        <taxon>Solicola</taxon>
    </lineage>
</organism>
<gene>
    <name evidence="7" type="primary">hrpA</name>
    <name evidence="7" type="ORF">L0C25_21090</name>
</gene>
<dbReference type="GO" id="GO:0003724">
    <property type="term" value="F:RNA helicase activity"/>
    <property type="evidence" value="ECO:0007669"/>
    <property type="project" value="UniProtKB-EC"/>
</dbReference>
<dbReference type="PANTHER" id="PTHR18934:SF99">
    <property type="entry name" value="ATP-DEPENDENT RNA HELICASE DHX37-RELATED"/>
    <property type="match status" value="1"/>
</dbReference>
<dbReference type="InterPro" id="IPR011709">
    <property type="entry name" value="DEAD-box_helicase_OB_fold"/>
</dbReference>
<dbReference type="Pfam" id="PF00270">
    <property type="entry name" value="DEAD"/>
    <property type="match status" value="1"/>
</dbReference>
<dbReference type="AlphaFoldDB" id="A0AA46YNS2"/>
<dbReference type="Pfam" id="PF00271">
    <property type="entry name" value="Helicase_C"/>
    <property type="match status" value="1"/>
</dbReference>
<dbReference type="InterPro" id="IPR011545">
    <property type="entry name" value="DEAD/DEAH_box_helicase_dom"/>
</dbReference>
<dbReference type="Pfam" id="PF07717">
    <property type="entry name" value="OB_NTP_bind"/>
    <property type="match status" value="1"/>
</dbReference>
<dbReference type="SMART" id="SM00382">
    <property type="entry name" value="AAA"/>
    <property type="match status" value="1"/>
</dbReference>
<keyword evidence="3 7" id="KW-0347">Helicase</keyword>
<evidence type="ECO:0000256" key="3">
    <source>
        <dbReference type="ARBA" id="ARBA00022806"/>
    </source>
</evidence>
<dbReference type="EC" id="3.6.4.13" evidence="7"/>
<dbReference type="KEGG" id="sgrg:L0C25_21090"/>
<evidence type="ECO:0000256" key="4">
    <source>
        <dbReference type="ARBA" id="ARBA00022840"/>
    </source>
</evidence>
<dbReference type="NCBIfam" id="TIGR01967">
    <property type="entry name" value="DEAH_box_HrpA"/>
    <property type="match status" value="1"/>
</dbReference>
<dbReference type="InterPro" id="IPR010222">
    <property type="entry name" value="RNA_helicase_HrpA"/>
</dbReference>
<dbReference type="InterPro" id="IPR014001">
    <property type="entry name" value="Helicase_ATP-bd"/>
</dbReference>
<evidence type="ECO:0000259" key="6">
    <source>
        <dbReference type="PROSITE" id="PS51194"/>
    </source>
</evidence>
<dbReference type="InterPro" id="IPR027417">
    <property type="entry name" value="P-loop_NTPase"/>
</dbReference>
<dbReference type="SMART" id="SM00847">
    <property type="entry name" value="HA2"/>
    <property type="match status" value="1"/>
</dbReference>
<dbReference type="Pfam" id="PF11898">
    <property type="entry name" value="DUF3418"/>
    <property type="match status" value="1"/>
</dbReference>
<dbReference type="NCBIfam" id="NF008348">
    <property type="entry name" value="PRK11131.1"/>
    <property type="match status" value="1"/>
</dbReference>
<dbReference type="Pfam" id="PF21010">
    <property type="entry name" value="HA2_C"/>
    <property type="match status" value="1"/>
</dbReference>
<feature type="domain" description="Helicase ATP-binding" evidence="5">
    <location>
        <begin position="17"/>
        <end position="180"/>
    </location>
</feature>
<name>A0AA46YNS2_9ACTN</name>
<dbReference type="InterPro" id="IPR003593">
    <property type="entry name" value="AAA+_ATPase"/>
</dbReference>
<dbReference type="SMART" id="SM00487">
    <property type="entry name" value="DEXDc"/>
    <property type="match status" value="1"/>
</dbReference>